<accession>A0A103XXQ2</accession>
<comment type="caution">
    <text evidence="1">The sequence shown here is derived from an EMBL/GenBank/DDBJ whole genome shotgun (WGS) entry which is preliminary data.</text>
</comment>
<organism evidence="1 2">
    <name type="scientific">Cynara cardunculus var. scolymus</name>
    <name type="common">Globe artichoke</name>
    <name type="synonym">Cynara scolymus</name>
    <dbReference type="NCBI Taxonomy" id="59895"/>
    <lineage>
        <taxon>Eukaryota</taxon>
        <taxon>Viridiplantae</taxon>
        <taxon>Streptophyta</taxon>
        <taxon>Embryophyta</taxon>
        <taxon>Tracheophyta</taxon>
        <taxon>Spermatophyta</taxon>
        <taxon>Magnoliopsida</taxon>
        <taxon>eudicotyledons</taxon>
        <taxon>Gunneridae</taxon>
        <taxon>Pentapetalae</taxon>
        <taxon>asterids</taxon>
        <taxon>campanulids</taxon>
        <taxon>Asterales</taxon>
        <taxon>Asteraceae</taxon>
        <taxon>Carduoideae</taxon>
        <taxon>Cardueae</taxon>
        <taxon>Carduinae</taxon>
        <taxon>Cynara</taxon>
    </lineage>
</organism>
<reference evidence="1 2" key="1">
    <citation type="journal article" date="2016" name="Sci. Rep.">
        <title>The genome sequence of the outbreeding globe artichoke constructed de novo incorporating a phase-aware low-pass sequencing strategy of F1 progeny.</title>
        <authorList>
            <person name="Scaglione D."/>
            <person name="Reyes-Chin-Wo S."/>
            <person name="Acquadro A."/>
            <person name="Froenicke L."/>
            <person name="Portis E."/>
            <person name="Beitel C."/>
            <person name="Tirone M."/>
            <person name="Mauro R."/>
            <person name="Lo Monaco A."/>
            <person name="Mauromicale G."/>
            <person name="Faccioli P."/>
            <person name="Cattivelli L."/>
            <person name="Rieseberg L."/>
            <person name="Michelmore R."/>
            <person name="Lanteri S."/>
        </authorList>
    </citation>
    <scope>NUCLEOTIDE SEQUENCE [LARGE SCALE GENOMIC DNA]</scope>
    <source>
        <strain evidence="1">2C</strain>
    </source>
</reference>
<name>A0A103XXQ2_CYNCS</name>
<dbReference type="AlphaFoldDB" id="A0A103XXQ2"/>
<dbReference type="Proteomes" id="UP000243975">
    <property type="component" value="Unassembled WGS sequence"/>
</dbReference>
<dbReference type="Gramene" id="KVH98773">
    <property type="protein sequence ID" value="KVH98773"/>
    <property type="gene ID" value="Ccrd_023000"/>
</dbReference>
<dbReference type="EMBL" id="LEKV01003707">
    <property type="protein sequence ID" value="KVH98773.1"/>
    <property type="molecule type" value="Genomic_DNA"/>
</dbReference>
<evidence type="ECO:0000313" key="1">
    <source>
        <dbReference type="EMBL" id="KVH98773.1"/>
    </source>
</evidence>
<dbReference type="STRING" id="59895.A0A103XXQ2"/>
<keyword evidence="2" id="KW-1185">Reference proteome</keyword>
<protein>
    <submittedName>
        <fullName evidence="1">Uncharacterized protein</fullName>
    </submittedName>
</protein>
<proteinExistence type="predicted"/>
<evidence type="ECO:0000313" key="2">
    <source>
        <dbReference type="Proteomes" id="UP000243975"/>
    </source>
</evidence>
<sequence length="103" mass="11712">MARVPIKDYLWYWTVCGPGLPVLDFQDCLLPKEKPPHPRIVACSSVCLEESDMDKGLVRVKGIEDATSILLAQTADKLRELMRMAFYKPPRMCLPASYLILLM</sequence>
<gene>
    <name evidence="1" type="ORF">Ccrd_023000</name>
</gene>